<comment type="caution">
    <text evidence="1">The sequence shown here is derived from an EMBL/GenBank/DDBJ whole genome shotgun (WGS) entry which is preliminary data.</text>
</comment>
<name>A0A225UVR6_9STRA</name>
<evidence type="ECO:0000313" key="1">
    <source>
        <dbReference type="EMBL" id="OWY97535.1"/>
    </source>
</evidence>
<dbReference type="EMBL" id="NBNE01010347">
    <property type="protein sequence ID" value="OWY97535.1"/>
    <property type="molecule type" value="Genomic_DNA"/>
</dbReference>
<protein>
    <submittedName>
        <fullName evidence="1">Uncharacterized protein</fullName>
    </submittedName>
</protein>
<reference evidence="2" key="1">
    <citation type="submission" date="2017-03" db="EMBL/GenBank/DDBJ databases">
        <title>Phytopthora megakarya and P. palmivora, two closely related causual agents of cacao black pod achieved similar genome size and gene model numbers by different mechanisms.</title>
        <authorList>
            <person name="Ali S."/>
            <person name="Shao J."/>
            <person name="Larry D.J."/>
            <person name="Kronmiller B."/>
            <person name="Shen D."/>
            <person name="Strem M.D."/>
            <person name="Melnick R.L."/>
            <person name="Guiltinan M.J."/>
            <person name="Tyler B.M."/>
            <person name="Meinhardt L.W."/>
            <person name="Bailey B.A."/>
        </authorList>
    </citation>
    <scope>NUCLEOTIDE SEQUENCE [LARGE SCALE GENOMIC DNA]</scope>
    <source>
        <strain evidence="2">zdho120</strain>
    </source>
</reference>
<proteinExistence type="predicted"/>
<dbReference type="OrthoDB" id="127942at2759"/>
<accession>A0A225UVR6</accession>
<keyword evidence="2" id="KW-1185">Reference proteome</keyword>
<sequence length="256" mass="29004">MAVAILHYQGMVDLAAMIAPYVTRFRQSLHQLSITKTEVAAWSLTVRTDLLRRKSQPHSQPKLADMSVTEVVAQQTQLVERQTKVIESLTEKMTSLNRRLLALGHAGTTTSKAKERRSDPKSLTSPLTSLWYEWFSNLYLQQQKDRRRYHEAKVAIAFMRLFLPNGYDMSSEDAEIKSRVLEAGLEAEQNLVACLSSHNMKAKAVGTVVKALKKLDARGELNEHIITYQRLQANNRIVDPSPRATIHELQPTSHSK</sequence>
<dbReference type="STRING" id="4795.A0A225UVR6"/>
<evidence type="ECO:0000313" key="2">
    <source>
        <dbReference type="Proteomes" id="UP000198211"/>
    </source>
</evidence>
<dbReference type="AlphaFoldDB" id="A0A225UVR6"/>
<dbReference type="Proteomes" id="UP000198211">
    <property type="component" value="Unassembled WGS sequence"/>
</dbReference>
<organism evidence="1 2">
    <name type="scientific">Phytophthora megakarya</name>
    <dbReference type="NCBI Taxonomy" id="4795"/>
    <lineage>
        <taxon>Eukaryota</taxon>
        <taxon>Sar</taxon>
        <taxon>Stramenopiles</taxon>
        <taxon>Oomycota</taxon>
        <taxon>Peronosporomycetes</taxon>
        <taxon>Peronosporales</taxon>
        <taxon>Peronosporaceae</taxon>
        <taxon>Phytophthora</taxon>
    </lineage>
</organism>
<gene>
    <name evidence="1" type="ORF">PHMEG_00031916</name>
</gene>